<accession>A0A7J0FS68</accession>
<dbReference type="AlphaFoldDB" id="A0A7J0FS68"/>
<reference evidence="1 2" key="1">
    <citation type="submission" date="2019-07" db="EMBL/GenBank/DDBJ databases">
        <title>De Novo Assembly of kiwifruit Actinidia rufa.</title>
        <authorList>
            <person name="Sugita-Konishi S."/>
            <person name="Sato K."/>
            <person name="Mori E."/>
            <person name="Abe Y."/>
            <person name="Kisaki G."/>
            <person name="Hamano K."/>
            <person name="Suezawa K."/>
            <person name="Otani M."/>
            <person name="Fukuda T."/>
            <person name="Manabe T."/>
            <person name="Gomi K."/>
            <person name="Tabuchi M."/>
            <person name="Akimitsu K."/>
            <person name="Kataoka I."/>
        </authorList>
    </citation>
    <scope>NUCLEOTIDE SEQUENCE [LARGE SCALE GENOMIC DNA]</scope>
    <source>
        <strain evidence="2">cv. Fuchu</strain>
    </source>
</reference>
<dbReference type="EMBL" id="BJWL01000015">
    <property type="protein sequence ID" value="GFZ01525.1"/>
    <property type="molecule type" value="Genomic_DNA"/>
</dbReference>
<protein>
    <submittedName>
        <fullName evidence="1">Tetratricopeptide repeat (TPR)-like superfamily protein</fullName>
    </submittedName>
</protein>
<dbReference type="Proteomes" id="UP000585474">
    <property type="component" value="Unassembled WGS sequence"/>
</dbReference>
<organism evidence="1 2">
    <name type="scientific">Actinidia rufa</name>
    <dbReference type="NCBI Taxonomy" id="165716"/>
    <lineage>
        <taxon>Eukaryota</taxon>
        <taxon>Viridiplantae</taxon>
        <taxon>Streptophyta</taxon>
        <taxon>Embryophyta</taxon>
        <taxon>Tracheophyta</taxon>
        <taxon>Spermatophyta</taxon>
        <taxon>Magnoliopsida</taxon>
        <taxon>eudicotyledons</taxon>
        <taxon>Gunneridae</taxon>
        <taxon>Pentapetalae</taxon>
        <taxon>asterids</taxon>
        <taxon>Ericales</taxon>
        <taxon>Actinidiaceae</taxon>
        <taxon>Actinidia</taxon>
    </lineage>
</organism>
<evidence type="ECO:0000313" key="2">
    <source>
        <dbReference type="Proteomes" id="UP000585474"/>
    </source>
</evidence>
<evidence type="ECO:0000313" key="1">
    <source>
        <dbReference type="EMBL" id="GFZ01525.1"/>
    </source>
</evidence>
<keyword evidence="2" id="KW-1185">Reference proteome</keyword>
<dbReference type="OrthoDB" id="1750081at2759"/>
<proteinExistence type="predicted"/>
<gene>
    <name evidence="1" type="ORF">Acr_15g0001340</name>
</gene>
<comment type="caution">
    <text evidence="1">The sequence shown here is derived from an EMBL/GenBank/DDBJ whole genome shotgun (WGS) entry which is preliminary data.</text>
</comment>
<sequence>MFNGMMDPELFKIAQEQMSRMSPTELARIQQQPSTPFLVLLPTFALIPLPQSCSLLFPFLCFHLPITKRHSTVVDLHHHRISNTMGHFSKPRSEEIGFGLGDLEIWRVFRVGTRFGVRNHNGGEPGRGVPVHGRIGGGETVFIFGESVGMPMEERVGTSLA</sequence>
<name>A0A7J0FS68_9ERIC</name>